<dbReference type="KEGG" id="nsh:GXM_08036"/>
<dbReference type="EMBL" id="CP045227">
    <property type="protein sequence ID" value="QFS50542.1"/>
    <property type="molecule type" value="Genomic_DNA"/>
</dbReference>
<name>A0A5P8WDB2_9NOSO</name>
<dbReference type="Proteomes" id="UP000326678">
    <property type="component" value="Chromosome Gxm2"/>
</dbReference>
<proteinExistence type="predicted"/>
<dbReference type="AlphaFoldDB" id="A0A5P8WDB2"/>
<evidence type="ECO:0000313" key="3">
    <source>
        <dbReference type="Proteomes" id="UP000326678"/>
    </source>
</evidence>
<gene>
    <name evidence="2" type="ORF">GXM_08036</name>
</gene>
<evidence type="ECO:0000313" key="2">
    <source>
        <dbReference type="EMBL" id="QFS50542.1"/>
    </source>
</evidence>
<organism evidence="2 3">
    <name type="scientific">Nostoc sphaeroides CCNUC1</name>
    <dbReference type="NCBI Taxonomy" id="2653204"/>
    <lineage>
        <taxon>Bacteria</taxon>
        <taxon>Bacillati</taxon>
        <taxon>Cyanobacteriota</taxon>
        <taxon>Cyanophyceae</taxon>
        <taxon>Nostocales</taxon>
        <taxon>Nostocaceae</taxon>
        <taxon>Nostoc</taxon>
    </lineage>
</organism>
<sequence>MPRSQSPTGNAVLEAKPQDLRQQPNRIAFPARGWKRDLKRVLA</sequence>
<evidence type="ECO:0000256" key="1">
    <source>
        <dbReference type="SAM" id="MobiDB-lite"/>
    </source>
</evidence>
<protein>
    <submittedName>
        <fullName evidence="2">Uncharacterized protein</fullName>
    </submittedName>
</protein>
<reference evidence="2 3" key="1">
    <citation type="submission" date="2019-10" db="EMBL/GenBank/DDBJ databases">
        <title>Genomic and transcriptomic insights into the perfect genentic adaptation of a filamentous nitrogen-fixing cyanobacterium to rice fields.</title>
        <authorList>
            <person name="Chen Z."/>
        </authorList>
    </citation>
    <scope>NUCLEOTIDE SEQUENCE [LARGE SCALE GENOMIC DNA]</scope>
    <source>
        <strain evidence="2">CCNUC1</strain>
    </source>
</reference>
<feature type="region of interest" description="Disordered" evidence="1">
    <location>
        <begin position="1"/>
        <end position="28"/>
    </location>
</feature>
<keyword evidence="3" id="KW-1185">Reference proteome</keyword>
<accession>A0A5P8WDB2</accession>